<proteinExistence type="predicted"/>
<keyword evidence="8" id="KW-1185">Reference proteome</keyword>
<evidence type="ECO:0000256" key="4">
    <source>
        <dbReference type="ARBA" id="ARBA00023002"/>
    </source>
</evidence>
<keyword evidence="4" id="KW-0560">Oxidoreductase</keyword>
<dbReference type="HOGENOM" id="CLU_002329_0_0_1"/>
<dbReference type="SUPFAM" id="SSF48113">
    <property type="entry name" value="Heme-dependent peroxidases"/>
    <property type="match status" value="1"/>
</dbReference>
<keyword evidence="3" id="KW-0223">Dioxygenase</keyword>
<keyword evidence="5 6" id="KW-0408">Iron</keyword>
<protein>
    <recommendedName>
        <fullName evidence="9">Linoleate 8R-lipoxygenase</fullName>
    </recommendedName>
</protein>
<evidence type="ECO:0000256" key="6">
    <source>
        <dbReference type="PIRSR" id="PIRSR619791-2"/>
    </source>
</evidence>
<dbReference type="InterPro" id="IPR037120">
    <property type="entry name" value="Haem_peroxidase_sf_animal"/>
</dbReference>
<dbReference type="InterPro" id="IPR050783">
    <property type="entry name" value="Oxylipin_biosynth_metab"/>
</dbReference>
<name>A0A0C9W3J0_9AGAM</name>
<keyword evidence="1 6" id="KW-0349">Heme</keyword>
<dbReference type="PANTHER" id="PTHR11903">
    <property type="entry name" value="PROSTAGLANDIN G/H SYNTHASE"/>
    <property type="match status" value="1"/>
</dbReference>
<evidence type="ECO:0000313" key="7">
    <source>
        <dbReference type="EMBL" id="KIJ60758.1"/>
    </source>
</evidence>
<organism evidence="7 8">
    <name type="scientific">Hydnomerulius pinastri MD-312</name>
    <dbReference type="NCBI Taxonomy" id="994086"/>
    <lineage>
        <taxon>Eukaryota</taxon>
        <taxon>Fungi</taxon>
        <taxon>Dikarya</taxon>
        <taxon>Basidiomycota</taxon>
        <taxon>Agaricomycotina</taxon>
        <taxon>Agaricomycetes</taxon>
        <taxon>Agaricomycetidae</taxon>
        <taxon>Boletales</taxon>
        <taxon>Boletales incertae sedis</taxon>
        <taxon>Leucogyrophana</taxon>
    </lineage>
</organism>
<gene>
    <name evidence="7" type="ORF">HYDPIDRAFT_116812</name>
</gene>
<evidence type="ECO:0008006" key="9">
    <source>
        <dbReference type="Google" id="ProtNLM"/>
    </source>
</evidence>
<dbReference type="PRINTS" id="PR00457">
    <property type="entry name" value="ANPEROXIDASE"/>
</dbReference>
<feature type="binding site" description="axial binding residue" evidence="6">
    <location>
        <position position="389"/>
    </location>
    <ligand>
        <name>heme b</name>
        <dbReference type="ChEBI" id="CHEBI:60344"/>
    </ligand>
    <ligandPart>
        <name>Fe</name>
        <dbReference type="ChEBI" id="CHEBI:18248"/>
    </ligandPart>
</feature>
<dbReference type="CDD" id="cd09817">
    <property type="entry name" value="linoleate_diol_synthase_like"/>
    <property type="match status" value="1"/>
</dbReference>
<dbReference type="GO" id="GO:0046872">
    <property type="term" value="F:metal ion binding"/>
    <property type="evidence" value="ECO:0007669"/>
    <property type="project" value="UniProtKB-KW"/>
</dbReference>
<dbReference type="GO" id="GO:0006631">
    <property type="term" value="P:fatty acid metabolic process"/>
    <property type="evidence" value="ECO:0007669"/>
    <property type="project" value="UniProtKB-ARBA"/>
</dbReference>
<evidence type="ECO:0000256" key="1">
    <source>
        <dbReference type="ARBA" id="ARBA00022617"/>
    </source>
</evidence>
<dbReference type="GO" id="GO:0004601">
    <property type="term" value="F:peroxidase activity"/>
    <property type="evidence" value="ECO:0007669"/>
    <property type="project" value="InterPro"/>
</dbReference>
<evidence type="ECO:0000256" key="5">
    <source>
        <dbReference type="ARBA" id="ARBA00023004"/>
    </source>
</evidence>
<keyword evidence="2 6" id="KW-0479">Metal-binding</keyword>
<dbReference type="PANTHER" id="PTHR11903:SF37">
    <property type="entry name" value="PSI-PRODUCING OXYGENASE A"/>
    <property type="match status" value="1"/>
</dbReference>
<evidence type="ECO:0000256" key="2">
    <source>
        <dbReference type="ARBA" id="ARBA00022723"/>
    </source>
</evidence>
<dbReference type="InterPro" id="IPR010255">
    <property type="entry name" value="Haem_peroxidase_sf"/>
</dbReference>
<dbReference type="GO" id="GO:0051213">
    <property type="term" value="F:dioxygenase activity"/>
    <property type="evidence" value="ECO:0007669"/>
    <property type="project" value="UniProtKB-KW"/>
</dbReference>
<accession>A0A0C9W3J0</accession>
<dbReference type="InterPro" id="IPR034812">
    <property type="entry name" value="Ppo-like_N"/>
</dbReference>
<dbReference type="EMBL" id="KN839869">
    <property type="protein sequence ID" value="KIJ60758.1"/>
    <property type="molecule type" value="Genomic_DNA"/>
</dbReference>
<dbReference type="InterPro" id="IPR019791">
    <property type="entry name" value="Haem_peroxidase_animal"/>
</dbReference>
<dbReference type="OrthoDB" id="823504at2759"/>
<dbReference type="Proteomes" id="UP000053820">
    <property type="component" value="Unassembled WGS sequence"/>
</dbReference>
<dbReference type="GO" id="GO:0006979">
    <property type="term" value="P:response to oxidative stress"/>
    <property type="evidence" value="ECO:0007669"/>
    <property type="project" value="InterPro"/>
</dbReference>
<evidence type="ECO:0000256" key="3">
    <source>
        <dbReference type="ARBA" id="ARBA00022964"/>
    </source>
</evidence>
<sequence length="1007" mass="112815">MQQQATLYRGWDLLQSALEPLLSRVQSSKAPSVAYITRSIHDLEQIARRGPPLSIHDLPAFADAIRNLHGDIDDRQFLLEKVLVLMSRLPDDSTFAKKAQQYIIDMLYKDLPHPPSGFLSTFKPNLPAGSRVKIAHYAFRSVDGSNNNVFSPSLGQAGQPYARSVPSKHIQTPSSLPDPGLVFDTLLRRRNDDFVPHPGGLSSLFFAFADLITHSIFNTNTRDWTINDTSSYLDLSIIYGTNEQKVDSMRRKDGSGKIWNDAFADSRLLFMPPSVCALAVLFSRHHNYIAERILSLNERGSYTSPPPNEEIARLAQCDEIFHRARLVNTAFFMQVILADYVGGILGLVRDGLTWRLNPLEPFRDAEHAVSPRGDGNSVSVEFNLLYHWHSSISAGDEKWLNGMFGELFEDHDPTMMSTKEFREVIREKIVPSADVQTWTFDGLQRGADGSFADKDIARILQDATEERAGAFRARGCPAVMRVVEIIAMEQGRKWGVCTLNEFRNFMGLKPYATFREWNPDPEIHLAAEKLYGDIDNLELHVGLQAEETKPPIPGAGLCPGYTISRAILADAVCLTRGDRFLTVDFTPYNLTSWGYQYCMVNTADGSYGGMLTKLLFGLLPAQYPAGSAYAHFPFLTPEFMRPRIASRPQETVDSYKWSRPGQTVEKSSHISDDAFVEGRFQDIYGKRLLKLTKGIDSNLEEVRKCIIKQTVSAVPFTALVQNLINTSSLLDSANVRSADIVKDVLNAVPIHWAANFILGLPITAADSAWGGHSVTQWRRLFADVTMYLYLNYDLANDWTVREAALKATNEVMHYLRNRLTRHSNGIISLGGASDLLVVSVMARNVQNDQLIAKVLSATKDYDLTTIAYSIFEETVPSALLFSAALASVVEYYSQPNRKEEMQKLIELCTDATKDRTDDILNFIDRALSRRLDVCISGSWPLPPCLVIGGREVEIHRQKGLRMSREIFSAVAPEIIQAIFSLKNIRFPPPRMEIEGGLPVSKVLKYDV</sequence>
<dbReference type="Gene3D" id="1.10.640.10">
    <property type="entry name" value="Haem peroxidase domain superfamily, animal type"/>
    <property type="match status" value="1"/>
</dbReference>
<dbReference type="PROSITE" id="PS50292">
    <property type="entry name" value="PEROXIDASE_3"/>
    <property type="match status" value="1"/>
</dbReference>
<evidence type="ECO:0000313" key="8">
    <source>
        <dbReference type="Proteomes" id="UP000053820"/>
    </source>
</evidence>
<dbReference type="GO" id="GO:0020037">
    <property type="term" value="F:heme binding"/>
    <property type="evidence" value="ECO:0007669"/>
    <property type="project" value="InterPro"/>
</dbReference>
<dbReference type="Pfam" id="PF03098">
    <property type="entry name" value="An_peroxidase"/>
    <property type="match status" value="2"/>
</dbReference>
<reference evidence="7 8" key="1">
    <citation type="submission" date="2014-04" db="EMBL/GenBank/DDBJ databases">
        <title>Evolutionary Origins and Diversification of the Mycorrhizal Mutualists.</title>
        <authorList>
            <consortium name="DOE Joint Genome Institute"/>
            <consortium name="Mycorrhizal Genomics Consortium"/>
            <person name="Kohler A."/>
            <person name="Kuo A."/>
            <person name="Nagy L.G."/>
            <person name="Floudas D."/>
            <person name="Copeland A."/>
            <person name="Barry K.W."/>
            <person name="Cichocki N."/>
            <person name="Veneault-Fourrey C."/>
            <person name="LaButti K."/>
            <person name="Lindquist E.A."/>
            <person name="Lipzen A."/>
            <person name="Lundell T."/>
            <person name="Morin E."/>
            <person name="Murat C."/>
            <person name="Riley R."/>
            <person name="Ohm R."/>
            <person name="Sun H."/>
            <person name="Tunlid A."/>
            <person name="Henrissat B."/>
            <person name="Grigoriev I.V."/>
            <person name="Hibbett D.S."/>
            <person name="Martin F."/>
        </authorList>
    </citation>
    <scope>NUCLEOTIDE SEQUENCE [LARGE SCALE GENOMIC DNA]</scope>
    <source>
        <strain evidence="7 8">MD-312</strain>
    </source>
</reference>
<dbReference type="AlphaFoldDB" id="A0A0C9W3J0"/>